<reference evidence="12" key="1">
    <citation type="submission" date="2011-05" db="EMBL/GenBank/DDBJ databases">
        <title>Complete sequence of Desulfotomaculum ruminis DSM 2154.</title>
        <authorList>
            <person name="Lucas S."/>
            <person name="Copeland A."/>
            <person name="Lapidus A."/>
            <person name="Cheng J.-F."/>
            <person name="Goodwin L."/>
            <person name="Pitluck S."/>
            <person name="Lu M."/>
            <person name="Detter J.C."/>
            <person name="Han C."/>
            <person name="Tapia R."/>
            <person name="Land M."/>
            <person name="Hauser L."/>
            <person name="Kyrpides N."/>
            <person name="Ivanova N."/>
            <person name="Mikhailova N."/>
            <person name="Pagani I."/>
            <person name="Stams A.J.M."/>
            <person name="Plugge C.M."/>
            <person name="Muyzer G."/>
            <person name="Kuever J."/>
            <person name="Parshina S.N."/>
            <person name="Ivanova A.E."/>
            <person name="Nazina T.N."/>
            <person name="Brambilla E."/>
            <person name="Spring S."/>
            <person name="Klenk H.-P."/>
            <person name="Woyke T."/>
        </authorList>
    </citation>
    <scope>NUCLEOTIDE SEQUENCE [LARGE SCALE GENOMIC DNA]</scope>
    <source>
        <strain evidence="12">ATCC 23193 / DSM 2154 / NCIB 8452 / DL</strain>
    </source>
</reference>
<evidence type="ECO:0000256" key="10">
    <source>
        <dbReference type="SAM" id="Phobius"/>
    </source>
</evidence>
<dbReference type="GO" id="GO:1903806">
    <property type="term" value="P:L-isoleucine import across plasma membrane"/>
    <property type="evidence" value="ECO:0007669"/>
    <property type="project" value="TreeGrafter"/>
</dbReference>
<dbReference type="GO" id="GO:0015190">
    <property type="term" value="F:L-leucine transmembrane transporter activity"/>
    <property type="evidence" value="ECO:0007669"/>
    <property type="project" value="TreeGrafter"/>
</dbReference>
<dbReference type="GO" id="GO:0015808">
    <property type="term" value="P:L-alanine transport"/>
    <property type="evidence" value="ECO:0007669"/>
    <property type="project" value="TreeGrafter"/>
</dbReference>
<dbReference type="GO" id="GO:0042941">
    <property type="term" value="P:D-alanine transmembrane transport"/>
    <property type="evidence" value="ECO:0007669"/>
    <property type="project" value="TreeGrafter"/>
</dbReference>
<dbReference type="GO" id="GO:0015188">
    <property type="term" value="F:L-isoleucine transmembrane transporter activity"/>
    <property type="evidence" value="ECO:0007669"/>
    <property type="project" value="TreeGrafter"/>
</dbReference>
<keyword evidence="5 10" id="KW-0812">Transmembrane</keyword>
<feature type="transmembrane region" description="Helical" evidence="10">
    <location>
        <begin position="148"/>
        <end position="172"/>
    </location>
</feature>
<keyword evidence="2" id="KW-0813">Transport</keyword>
<evidence type="ECO:0000256" key="6">
    <source>
        <dbReference type="ARBA" id="ARBA00022970"/>
    </source>
</evidence>
<dbReference type="Proteomes" id="UP000009234">
    <property type="component" value="Chromosome"/>
</dbReference>
<dbReference type="KEGG" id="dru:Desru_2743"/>
<evidence type="ECO:0000256" key="2">
    <source>
        <dbReference type="ARBA" id="ARBA00022448"/>
    </source>
</evidence>
<feature type="transmembrane region" description="Helical" evidence="10">
    <location>
        <begin position="107"/>
        <end position="128"/>
    </location>
</feature>
<keyword evidence="7 10" id="KW-1133">Transmembrane helix</keyword>
<dbReference type="GO" id="GO:0005886">
    <property type="term" value="C:plasma membrane"/>
    <property type="evidence" value="ECO:0007669"/>
    <property type="project" value="UniProtKB-SubCell"/>
</dbReference>
<feature type="transmembrane region" description="Helical" evidence="10">
    <location>
        <begin position="240"/>
        <end position="269"/>
    </location>
</feature>
<comment type="similarity">
    <text evidence="9">Belongs to the binding-protein-dependent transport system permease family. LivHM subfamily.</text>
</comment>
<dbReference type="InterPro" id="IPR001851">
    <property type="entry name" value="ABC_transp_permease"/>
</dbReference>
<dbReference type="HOGENOM" id="CLU_039929_3_0_9"/>
<dbReference type="Pfam" id="PF02653">
    <property type="entry name" value="BPD_transp_2"/>
    <property type="match status" value="1"/>
</dbReference>
<evidence type="ECO:0000313" key="11">
    <source>
        <dbReference type="EMBL" id="AEG60967.1"/>
    </source>
</evidence>
<evidence type="ECO:0000256" key="7">
    <source>
        <dbReference type="ARBA" id="ARBA00022989"/>
    </source>
</evidence>
<feature type="transmembrane region" description="Helical" evidence="10">
    <location>
        <begin position="47"/>
        <end position="67"/>
    </location>
</feature>
<dbReference type="GO" id="GO:0015192">
    <property type="term" value="F:L-phenylalanine transmembrane transporter activity"/>
    <property type="evidence" value="ECO:0007669"/>
    <property type="project" value="TreeGrafter"/>
</dbReference>
<dbReference type="InterPro" id="IPR052157">
    <property type="entry name" value="BCAA_transport_permease"/>
</dbReference>
<feature type="transmembrane region" description="Helical" evidence="10">
    <location>
        <begin position="73"/>
        <end position="95"/>
    </location>
</feature>
<feature type="transmembrane region" description="Helical" evidence="10">
    <location>
        <begin position="201"/>
        <end position="220"/>
    </location>
</feature>
<dbReference type="GO" id="GO:0005304">
    <property type="term" value="F:L-valine transmembrane transporter activity"/>
    <property type="evidence" value="ECO:0007669"/>
    <property type="project" value="TreeGrafter"/>
</dbReference>
<dbReference type="AlphaFoldDB" id="F6DRD2"/>
<evidence type="ECO:0000256" key="1">
    <source>
        <dbReference type="ARBA" id="ARBA00004651"/>
    </source>
</evidence>
<dbReference type="EMBL" id="CP002780">
    <property type="protein sequence ID" value="AEG60967.1"/>
    <property type="molecule type" value="Genomic_DNA"/>
</dbReference>
<dbReference type="CDD" id="cd06582">
    <property type="entry name" value="TM_PBP1_LivH_like"/>
    <property type="match status" value="1"/>
</dbReference>
<dbReference type="PANTHER" id="PTHR11795">
    <property type="entry name" value="BRANCHED-CHAIN AMINO ACID TRANSPORT SYSTEM PERMEASE PROTEIN LIVH"/>
    <property type="match status" value="1"/>
</dbReference>
<evidence type="ECO:0000313" key="12">
    <source>
        <dbReference type="Proteomes" id="UP000009234"/>
    </source>
</evidence>
<reference evidence="11 12" key="2">
    <citation type="journal article" date="2012" name="Stand. Genomic Sci.">
        <title>Complete genome sequence of the sulfate-reducing firmicute Desulfotomaculum ruminis type strain (DL(T)).</title>
        <authorList>
            <person name="Spring S."/>
            <person name="Visser M."/>
            <person name="Lu M."/>
            <person name="Copeland A."/>
            <person name="Lapidus A."/>
            <person name="Lucas S."/>
            <person name="Cheng J.F."/>
            <person name="Han C."/>
            <person name="Tapia R."/>
            <person name="Goodwin L.A."/>
            <person name="Pitluck S."/>
            <person name="Ivanova N."/>
            <person name="Land M."/>
            <person name="Hauser L."/>
            <person name="Larimer F."/>
            <person name="Rohde M."/>
            <person name="Goker M."/>
            <person name="Detter J.C."/>
            <person name="Kyrpides N.C."/>
            <person name="Woyke T."/>
            <person name="Schaap P.J."/>
            <person name="Plugge C.M."/>
            <person name="Muyzer G."/>
            <person name="Kuever J."/>
            <person name="Pereira I.A."/>
            <person name="Parshina S.N."/>
            <person name="Bernier-Latmani R."/>
            <person name="Stams A.J."/>
            <person name="Klenk H.P."/>
        </authorList>
    </citation>
    <scope>NUCLEOTIDE SEQUENCE [LARGE SCALE GENOMIC DNA]</scope>
    <source>
        <strain evidence="12">ATCC 23193 / DSM 2154 / NCIB 8452 / DL</strain>
    </source>
</reference>
<dbReference type="PANTHER" id="PTHR11795:SF371">
    <property type="entry name" value="HIGH-AFFINITY BRANCHED-CHAIN AMINO ACID TRANSPORT SYSTEM PERMEASE PROTEIN LIVH"/>
    <property type="match status" value="1"/>
</dbReference>
<keyword evidence="8 10" id="KW-0472">Membrane</keyword>
<organism evidence="11 12">
    <name type="scientific">Desulforamulus ruminis (strain ATCC 23193 / DSM 2154 / NCIMB 8452 / DL)</name>
    <name type="common">Desulfotomaculum ruminis</name>
    <dbReference type="NCBI Taxonomy" id="696281"/>
    <lineage>
        <taxon>Bacteria</taxon>
        <taxon>Bacillati</taxon>
        <taxon>Bacillota</taxon>
        <taxon>Clostridia</taxon>
        <taxon>Eubacteriales</taxon>
        <taxon>Peptococcaceae</taxon>
        <taxon>Desulforamulus</taxon>
    </lineage>
</organism>
<feature type="transmembrane region" description="Helical" evidence="10">
    <location>
        <begin position="20"/>
        <end position="40"/>
    </location>
</feature>
<evidence type="ECO:0000256" key="8">
    <source>
        <dbReference type="ARBA" id="ARBA00023136"/>
    </source>
</evidence>
<keyword evidence="6" id="KW-0029">Amino-acid transport</keyword>
<evidence type="ECO:0000256" key="5">
    <source>
        <dbReference type="ARBA" id="ARBA00022692"/>
    </source>
</evidence>
<dbReference type="STRING" id="696281.Desru_2743"/>
<name>F6DRD2_DESRL</name>
<proteinExistence type="inferred from homology"/>
<evidence type="ECO:0000256" key="9">
    <source>
        <dbReference type="ARBA" id="ARBA00037998"/>
    </source>
</evidence>
<keyword evidence="3" id="KW-1003">Cell membrane</keyword>
<evidence type="ECO:0000256" key="4">
    <source>
        <dbReference type="ARBA" id="ARBA00022519"/>
    </source>
</evidence>
<feature type="transmembrane region" description="Helical" evidence="10">
    <location>
        <begin position="281"/>
        <end position="300"/>
    </location>
</feature>
<protein>
    <submittedName>
        <fullName evidence="11">Inner-membrane translocator</fullName>
    </submittedName>
</protein>
<gene>
    <name evidence="11" type="ordered locus">Desru_2743</name>
</gene>
<keyword evidence="12" id="KW-1185">Reference proteome</keyword>
<accession>F6DRD2</accession>
<evidence type="ECO:0000256" key="3">
    <source>
        <dbReference type="ARBA" id="ARBA00022475"/>
    </source>
</evidence>
<comment type="subcellular location">
    <subcellularLocation>
        <location evidence="1">Cell membrane</location>
        <topology evidence="1">Multi-pass membrane protein</topology>
    </subcellularLocation>
</comment>
<keyword evidence="4" id="KW-0997">Cell inner membrane</keyword>
<dbReference type="eggNOG" id="COG0559">
    <property type="taxonomic scope" value="Bacteria"/>
</dbReference>
<sequence length="307" mass="33107">MLFRWKGLFSMTGEVFLQNLANGISLGSLYALIAIGYTMVYGILRLINFAHADLLMVAAYVAFYGILLFSLPWWLAFALAVIFTALLGMSIEKVAYRPLRDAPRISVLISAIGVSFLLENLGIVAIGARPKTFPRPESMVWNINVGDISFLSLTVIIPVVTILLLVAVTYLVNKTKTGTAMRAVSRDFEAASLMAIDVNKVISTTFIVGSGLAGIGGIMWSLQYPQIDPLMGVFPGLKCFIAAVMGGIGSIPGAMLGGFILGMGEVFLVAFMPELSGYRDAFAFVVLIFILLFKPTGILGENVVEKV</sequence>